<dbReference type="EMBL" id="LT629688">
    <property type="protein sequence ID" value="SDE07656.1"/>
    <property type="molecule type" value="Genomic_DNA"/>
</dbReference>
<dbReference type="Proteomes" id="UP000198546">
    <property type="component" value="Chromosome i"/>
</dbReference>
<organism evidence="2 3">
    <name type="scientific">Auraticoccus monumenti</name>
    <dbReference type="NCBI Taxonomy" id="675864"/>
    <lineage>
        <taxon>Bacteria</taxon>
        <taxon>Bacillati</taxon>
        <taxon>Actinomycetota</taxon>
        <taxon>Actinomycetes</taxon>
        <taxon>Propionibacteriales</taxon>
        <taxon>Propionibacteriaceae</taxon>
        <taxon>Auraticoccus</taxon>
    </lineage>
</organism>
<protein>
    <recommendedName>
        <fullName evidence="4">DUF1918 domain-containing protein</fullName>
    </recommendedName>
</protein>
<dbReference type="RefSeq" id="WP_090593939.1">
    <property type="nucleotide sequence ID" value="NZ_LT629688.1"/>
</dbReference>
<accession>A0A1G7A182</accession>
<sequence>MSTAAPGPLPQGPPGPEHQHGDRVEYVAAPVFDGLVRTGDVGVVTSEQDGWVHAEWPRGGVHSVPSGHVRKLERSR</sequence>
<keyword evidence="3" id="KW-1185">Reference proteome</keyword>
<feature type="region of interest" description="Disordered" evidence="1">
    <location>
        <begin position="1"/>
        <end position="22"/>
    </location>
</feature>
<proteinExistence type="predicted"/>
<evidence type="ECO:0000256" key="1">
    <source>
        <dbReference type="SAM" id="MobiDB-lite"/>
    </source>
</evidence>
<name>A0A1G7A182_9ACTN</name>
<reference evidence="2 3" key="1">
    <citation type="submission" date="2016-10" db="EMBL/GenBank/DDBJ databases">
        <authorList>
            <person name="de Groot N.N."/>
        </authorList>
    </citation>
    <scope>NUCLEOTIDE SEQUENCE [LARGE SCALE GENOMIC DNA]</scope>
    <source>
        <strain evidence="2 3">MON 2.2</strain>
    </source>
</reference>
<feature type="compositionally biased region" description="Pro residues" evidence="1">
    <location>
        <begin position="7"/>
        <end position="16"/>
    </location>
</feature>
<evidence type="ECO:0008006" key="4">
    <source>
        <dbReference type="Google" id="ProtNLM"/>
    </source>
</evidence>
<dbReference type="STRING" id="675864.SAMN04489747_2447"/>
<dbReference type="AlphaFoldDB" id="A0A1G7A182"/>
<evidence type="ECO:0000313" key="2">
    <source>
        <dbReference type="EMBL" id="SDE07656.1"/>
    </source>
</evidence>
<gene>
    <name evidence="2" type="ORF">SAMN04489747_2447</name>
</gene>
<evidence type="ECO:0000313" key="3">
    <source>
        <dbReference type="Proteomes" id="UP000198546"/>
    </source>
</evidence>